<keyword evidence="2" id="KW-1185">Reference proteome</keyword>
<sequence>MPKSSQTHAPRLWTLYSTARKLQGPKPMRPSARAGQQEKLLQQSPCGPTGQQPPLSTGEKSRTAVRTQHSHAQTVGKHWLSRKSPELHFPCCSSQGTEGILQVLKSQEKLWDDKLSKPKRVNPISTESRGRSCPLTPLGKLTSCNKLPEETVPGIRTGSVLGLWYLLQDHTFQLCMDNFK</sequence>
<evidence type="ECO:0000313" key="2">
    <source>
        <dbReference type="Proteomes" id="UP001057279"/>
    </source>
</evidence>
<reference evidence="1" key="1">
    <citation type="submission" date="2022-03" db="EMBL/GenBank/DDBJ databases">
        <title>Genomic analyses of argali, domestic sheep and their hybrids provide insights into chromosomal evolution, heterosis and genetic basis of agronomic traits.</title>
        <authorList>
            <person name="Li M."/>
        </authorList>
    </citation>
    <scope>NUCLEOTIDE SEQUENCE</scope>
    <source>
        <strain evidence="1">F1 hybrid</strain>
    </source>
</reference>
<dbReference type="Proteomes" id="UP001057279">
    <property type="component" value="Linkage Group LG08"/>
</dbReference>
<comment type="caution">
    <text evidence="1">The sequence shown here is derived from an EMBL/GenBank/DDBJ whole genome shotgun (WGS) entry which is preliminary data.</text>
</comment>
<protein>
    <submittedName>
        <fullName evidence="1">Uncharacterized protein</fullName>
    </submittedName>
</protein>
<name>A0ACB9UYL9_9CETA</name>
<accession>A0ACB9UYL9</accession>
<evidence type="ECO:0000313" key="1">
    <source>
        <dbReference type="EMBL" id="KAI4582614.1"/>
    </source>
</evidence>
<organism evidence="1 2">
    <name type="scientific">Ovis ammon polii x Ovis aries</name>
    <dbReference type="NCBI Taxonomy" id="2918886"/>
    <lineage>
        <taxon>Eukaryota</taxon>
        <taxon>Metazoa</taxon>
        <taxon>Chordata</taxon>
        <taxon>Craniata</taxon>
        <taxon>Vertebrata</taxon>
        <taxon>Euteleostomi</taxon>
        <taxon>Mammalia</taxon>
        <taxon>Eutheria</taxon>
        <taxon>Laurasiatheria</taxon>
        <taxon>Artiodactyla</taxon>
        <taxon>Ruminantia</taxon>
        <taxon>Pecora</taxon>
        <taxon>Bovidae</taxon>
        <taxon>Caprinae</taxon>
        <taxon>Ovis</taxon>
    </lineage>
</organism>
<gene>
    <name evidence="1" type="ORF">MJG53_009165</name>
</gene>
<proteinExistence type="predicted"/>
<dbReference type="EMBL" id="CM043033">
    <property type="protein sequence ID" value="KAI4582614.1"/>
    <property type="molecule type" value="Genomic_DNA"/>
</dbReference>